<evidence type="ECO:0000313" key="1">
    <source>
        <dbReference type="EMBL" id="CAG6695625.1"/>
    </source>
</evidence>
<proteinExistence type="predicted"/>
<dbReference type="AlphaFoldDB" id="A0A8D8U047"/>
<accession>A0A8D8U047</accession>
<name>A0A8D8U047_9HEMI</name>
<protein>
    <submittedName>
        <fullName evidence="1">Uncharacterized protein</fullName>
    </submittedName>
</protein>
<sequence>MKTKIHQENDQYLHLWEVVEFHLKGIPVTGSMDVVGQWLLKIGMWEVSLVVLVFQLARILNNQHSWDQSYIFDYRYICVMYFVFHDKSQWESTLLFWDHNSHVYI</sequence>
<dbReference type="EMBL" id="HBUF01324493">
    <property type="protein sequence ID" value="CAG6695625.1"/>
    <property type="molecule type" value="Transcribed_RNA"/>
</dbReference>
<organism evidence="1">
    <name type="scientific">Cacopsylla melanoneura</name>
    <dbReference type="NCBI Taxonomy" id="428564"/>
    <lineage>
        <taxon>Eukaryota</taxon>
        <taxon>Metazoa</taxon>
        <taxon>Ecdysozoa</taxon>
        <taxon>Arthropoda</taxon>
        <taxon>Hexapoda</taxon>
        <taxon>Insecta</taxon>
        <taxon>Pterygota</taxon>
        <taxon>Neoptera</taxon>
        <taxon>Paraneoptera</taxon>
        <taxon>Hemiptera</taxon>
        <taxon>Sternorrhyncha</taxon>
        <taxon>Psylloidea</taxon>
        <taxon>Psyllidae</taxon>
        <taxon>Psyllinae</taxon>
        <taxon>Cacopsylla</taxon>
    </lineage>
</organism>
<reference evidence="1" key="1">
    <citation type="submission" date="2021-05" db="EMBL/GenBank/DDBJ databases">
        <authorList>
            <person name="Alioto T."/>
            <person name="Alioto T."/>
            <person name="Gomez Garrido J."/>
        </authorList>
    </citation>
    <scope>NUCLEOTIDE SEQUENCE</scope>
</reference>